<comment type="caution">
    <text evidence="3">The sequence shown here is derived from an EMBL/GenBank/DDBJ whole genome shotgun (WGS) entry which is preliminary data.</text>
</comment>
<dbReference type="AlphaFoldDB" id="A0AAD1YE28"/>
<evidence type="ECO:0000313" key="3">
    <source>
        <dbReference type="EMBL" id="CAI3559826.1"/>
    </source>
</evidence>
<organism evidence="3 4">
    <name type="scientific">Clostridium neonatale</name>
    <dbReference type="NCBI Taxonomy" id="137838"/>
    <lineage>
        <taxon>Bacteria</taxon>
        <taxon>Bacillati</taxon>
        <taxon>Bacillota</taxon>
        <taxon>Clostridia</taxon>
        <taxon>Eubacteriales</taxon>
        <taxon>Clostridiaceae</taxon>
        <taxon>Clostridium</taxon>
    </lineage>
</organism>
<dbReference type="GO" id="GO:0009098">
    <property type="term" value="P:L-leucine biosynthetic process"/>
    <property type="evidence" value="ECO:0007669"/>
    <property type="project" value="TreeGrafter"/>
</dbReference>
<dbReference type="InterPro" id="IPR000891">
    <property type="entry name" value="PYR_CT"/>
</dbReference>
<proteinExistence type="predicted"/>
<dbReference type="GO" id="GO:0003852">
    <property type="term" value="F:2-isopropylmalate synthase activity"/>
    <property type="evidence" value="ECO:0007669"/>
    <property type="project" value="TreeGrafter"/>
</dbReference>
<dbReference type="GO" id="GO:0008701">
    <property type="term" value="F:4-hydroxy-2-oxovalerate aldolase activity"/>
    <property type="evidence" value="ECO:0007669"/>
    <property type="project" value="UniProtKB-EC"/>
</dbReference>
<reference evidence="3" key="1">
    <citation type="submission" date="2022-10" db="EMBL/GenBank/DDBJ databases">
        <authorList>
            <person name="Aires J."/>
            <person name="Mesa V."/>
        </authorList>
    </citation>
    <scope>NUCLEOTIDE SEQUENCE</scope>
    <source>
        <strain evidence="3">Clostridium neonatale JD116</strain>
    </source>
</reference>
<gene>
    <name evidence="3" type="ORF">CNEO2_10077</name>
</gene>
<keyword evidence="3" id="KW-0456">Lyase</keyword>
<dbReference type="EMBL" id="CAMTCP010000111">
    <property type="protein sequence ID" value="CAI3559826.1"/>
    <property type="molecule type" value="Genomic_DNA"/>
</dbReference>
<accession>A0AAD1YE28</accession>
<evidence type="ECO:0000313" key="4">
    <source>
        <dbReference type="Proteomes" id="UP001189143"/>
    </source>
</evidence>
<dbReference type="Proteomes" id="UP001189143">
    <property type="component" value="Unassembled WGS sequence"/>
</dbReference>
<dbReference type="Gene3D" id="3.20.20.70">
    <property type="entry name" value="Aldolase class I"/>
    <property type="match status" value="1"/>
</dbReference>
<evidence type="ECO:0000259" key="2">
    <source>
        <dbReference type="Pfam" id="PF00682"/>
    </source>
</evidence>
<sequence>MNDLILLDCTLRDGGYLNDWNFGNNTLTSIFKCLISSGIEIIEVGFLDERRKFDMNYSIMPDTNSVSKIYGNIDKRNSMIVGMIDYGTCSIKNIQHCNESYLDGIRVIFKKHCMHDAINFCKQIKSLGYRVFIQAVSITSYSEKELLELIELVNELKPYAMSIVDTYGLLHQDSLVQIFNIMDANLSKEICIGYHAHNNFQMGYANCIEVLNKDVKRKILVDATLYGMGKSAGNAPIELISMYMNEKFNKKYDINQILEAIEKNIIEIYNKMPWGYNLFYYISALNKCHPNYVSYLMNKRTLSIKSINKILELIDTEKKLLYSKEHIEYLYLRYKENEYLDDKTIKTLN</sequence>
<dbReference type="RefSeq" id="WP_317049605.1">
    <property type="nucleotide sequence ID" value="NZ_CAMRXC010000240.1"/>
</dbReference>
<dbReference type="EC" id="4.1.3.39" evidence="3"/>
<dbReference type="PANTHER" id="PTHR10277:SF9">
    <property type="entry name" value="2-ISOPROPYLMALATE SYNTHASE 1, CHLOROPLASTIC-RELATED"/>
    <property type="match status" value="1"/>
</dbReference>
<dbReference type="InterPro" id="IPR013785">
    <property type="entry name" value="Aldolase_TIM"/>
</dbReference>
<protein>
    <submittedName>
        <fullName evidence="3">4-hydroxy 2-oxovalerate aldolase</fullName>
        <ecNumber evidence="3">4.1.3.39</ecNumber>
    </submittedName>
</protein>
<keyword evidence="1" id="KW-0464">Manganese</keyword>
<dbReference type="SUPFAM" id="SSF51569">
    <property type="entry name" value="Aldolase"/>
    <property type="match status" value="1"/>
</dbReference>
<dbReference type="CDD" id="cd07944">
    <property type="entry name" value="DRE_TIM_HOA_like"/>
    <property type="match status" value="1"/>
</dbReference>
<dbReference type="InterPro" id="IPR050073">
    <property type="entry name" value="2-IPM_HCS-like"/>
</dbReference>
<dbReference type="PANTHER" id="PTHR10277">
    <property type="entry name" value="HOMOCITRATE SYNTHASE-RELATED"/>
    <property type="match status" value="1"/>
</dbReference>
<feature type="domain" description="Pyruvate carboxyltransferase" evidence="2">
    <location>
        <begin position="4"/>
        <end position="260"/>
    </location>
</feature>
<name>A0AAD1YE28_9CLOT</name>
<evidence type="ECO:0000256" key="1">
    <source>
        <dbReference type="ARBA" id="ARBA00023211"/>
    </source>
</evidence>
<dbReference type="Pfam" id="PF00682">
    <property type="entry name" value="HMGL-like"/>
    <property type="match status" value="1"/>
</dbReference>